<comment type="caution">
    <text evidence="2">The sequence shown here is derived from an EMBL/GenBank/DDBJ whole genome shotgun (WGS) entry which is preliminary data.</text>
</comment>
<dbReference type="PANTHER" id="PTHR31513">
    <property type="entry name" value="EPHRIN TYPE-B RECEPTOR"/>
    <property type="match status" value="1"/>
</dbReference>
<feature type="compositionally biased region" description="Gly residues" evidence="1">
    <location>
        <begin position="420"/>
        <end position="433"/>
    </location>
</feature>
<protein>
    <submittedName>
        <fullName evidence="2">Uncharacterized protein</fullName>
    </submittedName>
</protein>
<organism evidence="2 3">
    <name type="scientific">Candidatus Lloydbacteria bacterium RIFCSPHIGHO2_02_FULL_54_17</name>
    <dbReference type="NCBI Taxonomy" id="1798664"/>
    <lineage>
        <taxon>Bacteria</taxon>
        <taxon>Candidatus Lloydiibacteriota</taxon>
    </lineage>
</organism>
<gene>
    <name evidence="2" type="ORF">A3C93_03300</name>
</gene>
<evidence type="ECO:0000256" key="1">
    <source>
        <dbReference type="SAM" id="MobiDB-lite"/>
    </source>
</evidence>
<feature type="region of interest" description="Disordered" evidence="1">
    <location>
        <begin position="406"/>
        <end position="433"/>
    </location>
</feature>
<evidence type="ECO:0000313" key="3">
    <source>
        <dbReference type="Proteomes" id="UP000178636"/>
    </source>
</evidence>
<name>A0A1G2DFU5_9BACT</name>
<dbReference type="STRING" id="1798664.A3C93_03300"/>
<dbReference type="Gene3D" id="2.120.10.30">
    <property type="entry name" value="TolB, C-terminal domain"/>
    <property type="match status" value="2"/>
</dbReference>
<dbReference type="PANTHER" id="PTHR31513:SF2">
    <property type="entry name" value="MRAZ"/>
    <property type="match status" value="1"/>
</dbReference>
<dbReference type="InterPro" id="IPR011042">
    <property type="entry name" value="6-blade_b-propeller_TolB-like"/>
</dbReference>
<sequence>MKNPPQLNILKTLFRVSLTQSGCLVRFRRLVIVALCAAILSFGFFAESAFALTISGRVYANEGTTQLTTAGKTIMARFGTSTAGFFATTTVALNGFWQIQNVTATDFYLGMPIHVWVDGDSTFRAFAFTKASSTANNITGLDLYKNTVIVKHEGFTGTSTTNADLGVYDADDNGSIQFRVTGSNIAVNAANTLYVAAGSEFKPGGTITLFGNAANANGDGDLRLATGLRQDGVASTSILTMESNALDLAGNWYASSTATFRHAGIVTFNSSSTGNKLIFATSSPFYDLSFSGTGPKKFAADATTTGFTIGAGTTVVGPPGLAVGGSLTIASGGVLTHEQNTTSQLYTLNLSVTNLTIDSGGKIDVNFKGLASNTGTGAGGATFSNGNGSGGGYGGNGANASGANPGGVTYGSTTEPTDIGSGGGSGPCGPGGSGGGAVKLTVSGTFSIAGSLTATGGTGPACGNGGSGGGSGGSIWINTGTLSGAGTISANGGVGGVGGGGAGGGGRIALYYTTDASSVTKQTFGGATTVGGGAGTIFTKATASTTGDLLVDNNNVAGANTTMPGTVALDNLTIRNSSVFVAPASLYIAGNYVNNATFLHNGGTVYATSSVNSVASTYAGASFDTGGSGNGFPYSITFYNGFFWVVDFVDDEVYKYNTNGTYASFSFDTAAIGNDNPRGITDYNGYFFVTDNTDNAVYKYNPDGTYTGTSFALTAVDTDPAGITAANDFLWVVDDVDAEVYKYNTDGTYTGTSFDTSGSGSGNPFGIAFFNDFFWIADYLDAEVYRYNSNGTYTGVSFDTSVSGNVDSYGVASANGFLWVTDTTDAEVYKYNVTQQFSGTMTGGSSFNNVVFSGRGPKAFGTSASTTGNFTVDSGATYVAPFLLTIGGNYTNNGTFTAGNGTVYFSTTSPTTQTLSGAMTGVSAFASTTFIGSGVKTFTSSASTTNHFTINSGATVVAPPLLSVSGNYTNSGTFTHNSGRVYLNGTASQTATGTMTGASAFRELTILNTSGTGATQSVIFGTAASTTGTFTMVASTSAQFASGAATSSFNGVSWNGSAGSPVWLRSSSGGTPWGLVATNTQAVSYVNVKDSYACAGDTVNVSDGTNSGGNSCWNFATPNMELLHYRWRFDNGGDGEATSATGAEDVSLSTGIYVGDRRRLRIQVKNIGAGSASNITYRLEYALDACSAWTPVADYNAASSEAWTMDLSPYANNMASTSKYADISTPAGTFVPGYLMTVTAQTPAQTLTAAPQYTELEYSLRSRSSVTPDTTYCFRLTNAGSIANFTYTQSPQVIVRPNSARGISGGSAVEESDTPSGNVSGGGQGSGGGGEGSGTPPAPVGGGGQGGGGGDSG</sequence>
<feature type="compositionally biased region" description="Gly residues" evidence="1">
    <location>
        <begin position="1319"/>
        <end position="1333"/>
    </location>
</feature>
<dbReference type="EMBL" id="MHLO01000020">
    <property type="protein sequence ID" value="OGZ12312.1"/>
    <property type="molecule type" value="Genomic_DNA"/>
</dbReference>
<feature type="compositionally biased region" description="Gly residues" evidence="1">
    <location>
        <begin position="1340"/>
        <end position="1353"/>
    </location>
</feature>
<dbReference type="SUPFAM" id="SSF63829">
    <property type="entry name" value="Calcium-dependent phosphotriesterase"/>
    <property type="match status" value="1"/>
</dbReference>
<proteinExistence type="predicted"/>
<accession>A0A1G2DFU5</accession>
<evidence type="ECO:0000313" key="2">
    <source>
        <dbReference type="EMBL" id="OGZ12312.1"/>
    </source>
</evidence>
<reference evidence="2 3" key="1">
    <citation type="journal article" date="2016" name="Nat. Commun.">
        <title>Thousands of microbial genomes shed light on interconnected biogeochemical processes in an aquifer system.</title>
        <authorList>
            <person name="Anantharaman K."/>
            <person name="Brown C.T."/>
            <person name="Hug L.A."/>
            <person name="Sharon I."/>
            <person name="Castelle C.J."/>
            <person name="Probst A.J."/>
            <person name="Thomas B.C."/>
            <person name="Singh A."/>
            <person name="Wilkins M.J."/>
            <person name="Karaoz U."/>
            <person name="Brodie E.L."/>
            <person name="Williams K.H."/>
            <person name="Hubbard S.S."/>
            <person name="Banfield J.F."/>
        </authorList>
    </citation>
    <scope>NUCLEOTIDE SEQUENCE [LARGE SCALE GENOMIC DNA]</scope>
</reference>
<dbReference type="SUPFAM" id="SSF63825">
    <property type="entry name" value="YWTD domain"/>
    <property type="match status" value="1"/>
</dbReference>
<dbReference type="Proteomes" id="UP000178636">
    <property type="component" value="Unassembled WGS sequence"/>
</dbReference>
<feature type="region of interest" description="Disordered" evidence="1">
    <location>
        <begin position="1298"/>
        <end position="1353"/>
    </location>
</feature>